<dbReference type="InterPro" id="IPR023631">
    <property type="entry name" value="Amidase_dom"/>
</dbReference>
<keyword evidence="3" id="KW-1185">Reference proteome</keyword>
<evidence type="ECO:0000313" key="3">
    <source>
        <dbReference type="Proteomes" id="UP000242469"/>
    </source>
</evidence>
<dbReference type="Proteomes" id="UP000242469">
    <property type="component" value="Unassembled WGS sequence"/>
</dbReference>
<dbReference type="SUPFAM" id="SSF75304">
    <property type="entry name" value="Amidase signature (AS) enzymes"/>
    <property type="match status" value="1"/>
</dbReference>
<gene>
    <name evidence="2" type="ORF">SAMN02745729_11926</name>
</gene>
<dbReference type="Gene3D" id="3.90.1300.10">
    <property type="entry name" value="Amidase signature (AS) domain"/>
    <property type="match status" value="1"/>
</dbReference>
<dbReference type="AlphaFoldDB" id="A0A1H4GQI7"/>
<dbReference type="NCBIfam" id="NF005686">
    <property type="entry name" value="PRK07486.1"/>
    <property type="match status" value="1"/>
</dbReference>
<dbReference type="PANTHER" id="PTHR11895:SF76">
    <property type="entry name" value="INDOLEACETAMIDE HYDROLASE"/>
    <property type="match status" value="1"/>
</dbReference>
<dbReference type="OrthoDB" id="8872210at2"/>
<organism evidence="2 3">
    <name type="scientific">Marinobacterium iners DSM 11526</name>
    <dbReference type="NCBI Taxonomy" id="1122198"/>
    <lineage>
        <taxon>Bacteria</taxon>
        <taxon>Pseudomonadati</taxon>
        <taxon>Pseudomonadota</taxon>
        <taxon>Gammaproteobacteria</taxon>
        <taxon>Oceanospirillales</taxon>
        <taxon>Oceanospirillaceae</taxon>
        <taxon>Marinobacterium</taxon>
    </lineage>
</organism>
<dbReference type="PROSITE" id="PS51318">
    <property type="entry name" value="TAT"/>
    <property type="match status" value="1"/>
</dbReference>
<reference evidence="3" key="1">
    <citation type="submission" date="2016-10" db="EMBL/GenBank/DDBJ databases">
        <authorList>
            <person name="Varghese N."/>
            <person name="Submissions S."/>
        </authorList>
    </citation>
    <scope>NUCLEOTIDE SEQUENCE [LARGE SCALE GENOMIC DNA]</scope>
    <source>
        <strain evidence="3">DSM 11526</strain>
    </source>
</reference>
<proteinExistence type="predicted"/>
<name>A0A1H4GQI7_9GAMM</name>
<dbReference type="Pfam" id="PF01425">
    <property type="entry name" value="Amidase"/>
    <property type="match status" value="1"/>
</dbReference>
<dbReference type="PANTHER" id="PTHR11895">
    <property type="entry name" value="TRANSAMIDASE"/>
    <property type="match status" value="1"/>
</dbReference>
<dbReference type="InterPro" id="IPR036928">
    <property type="entry name" value="AS_sf"/>
</dbReference>
<sequence>MTSSSKISRRSLLKAGGSIGLLAAATQIKTSWAMGGRSRVGVNSPEQLLALSAVDLSQAIRTGEVSCVEVMKSYLSQIDNFNPTYNAVVSLRDREELLNEAAVADADLKSGHYRGWMHGFPHAVKDLATTKGLKTSMGSPILKDWVPKHDAIFVERLRQSGAIIIGKTNTPEFGLGSQTYNNVFGITRNAYNPDLCAGGSSGGAAVAVATGMLPVADGSDMMGSLRNPAGYNNIIGFRPSQGLIPFGPTKEVFYQQLGYEGPMGRTVQDTSMLLSTMAGYDSRVPLSQKSSPSRFAGSLETKTQGLKVAWLGDFNGYLAMEPGVIDLCEKALKHFETLGGVVEAIDMQYPMDEVWQTWLTLRHFLIAGGANGLYAKESNRVLMKPEAIWEIEGGLGLSAMDVYKASKARTSWYHALDKLFDTYDVVALPSAQVFPFAAETHWPKEINGRSMDTYHRWMEVVTPGTLSGCPVVNVPAGFDHQGRPMGIQLIGRNKEDFKVLQIAHAYEQASQLTRTKPNLKKA</sequence>
<accession>A0A1H4GQI7</accession>
<evidence type="ECO:0000259" key="1">
    <source>
        <dbReference type="Pfam" id="PF01425"/>
    </source>
</evidence>
<dbReference type="EMBL" id="FNRJ01000019">
    <property type="protein sequence ID" value="SEB11865.1"/>
    <property type="molecule type" value="Genomic_DNA"/>
</dbReference>
<dbReference type="InterPro" id="IPR006311">
    <property type="entry name" value="TAT_signal"/>
</dbReference>
<dbReference type="GO" id="GO:0003824">
    <property type="term" value="F:catalytic activity"/>
    <property type="evidence" value="ECO:0007669"/>
    <property type="project" value="InterPro"/>
</dbReference>
<dbReference type="STRING" id="1122198.SAMN02745729_11926"/>
<dbReference type="InterPro" id="IPR000120">
    <property type="entry name" value="Amidase"/>
</dbReference>
<dbReference type="RefSeq" id="WP_091827753.1">
    <property type="nucleotide sequence ID" value="NZ_FNRJ01000019.1"/>
</dbReference>
<evidence type="ECO:0000313" key="2">
    <source>
        <dbReference type="EMBL" id="SEB11865.1"/>
    </source>
</evidence>
<feature type="domain" description="Amidase" evidence="1">
    <location>
        <begin position="69"/>
        <end position="500"/>
    </location>
</feature>
<protein>
    <submittedName>
        <fullName evidence="2">Amidase</fullName>
    </submittedName>
</protein>